<evidence type="ECO:0000313" key="6">
    <source>
        <dbReference type="Proteomes" id="UP001431783"/>
    </source>
</evidence>
<dbReference type="PANTHER" id="PTHR23138:SF142">
    <property type="entry name" value="RAN-BINDING PROTEIN 3B-RELATED"/>
    <property type="match status" value="1"/>
</dbReference>
<evidence type="ECO:0000256" key="2">
    <source>
        <dbReference type="ARBA" id="ARBA00023242"/>
    </source>
</evidence>
<dbReference type="Proteomes" id="UP001431783">
    <property type="component" value="Unassembled WGS sequence"/>
</dbReference>
<dbReference type="InterPro" id="IPR045255">
    <property type="entry name" value="RanBP1-like"/>
</dbReference>
<dbReference type="SMART" id="SM00160">
    <property type="entry name" value="RanBD"/>
    <property type="match status" value="1"/>
</dbReference>
<dbReference type="GO" id="GO:0005634">
    <property type="term" value="C:nucleus"/>
    <property type="evidence" value="ECO:0007669"/>
    <property type="project" value="UniProtKB-SubCell"/>
</dbReference>
<evidence type="ECO:0000259" key="4">
    <source>
        <dbReference type="PROSITE" id="PS50196"/>
    </source>
</evidence>
<evidence type="ECO:0000313" key="5">
    <source>
        <dbReference type="EMBL" id="KAK9881764.1"/>
    </source>
</evidence>
<dbReference type="InterPro" id="IPR000156">
    <property type="entry name" value="Ran_bind_dom"/>
</dbReference>
<dbReference type="EMBL" id="JARQZJ010000070">
    <property type="protein sequence ID" value="KAK9881764.1"/>
    <property type="molecule type" value="Genomic_DNA"/>
</dbReference>
<keyword evidence="6" id="KW-1185">Reference proteome</keyword>
<keyword evidence="2" id="KW-0539">Nucleus</keyword>
<dbReference type="GO" id="GO:0006611">
    <property type="term" value="P:protein export from nucleus"/>
    <property type="evidence" value="ECO:0007669"/>
    <property type="project" value="TreeGrafter"/>
</dbReference>
<comment type="subcellular location">
    <subcellularLocation>
        <location evidence="1">Nucleus</location>
    </subcellularLocation>
</comment>
<organism evidence="5 6">
    <name type="scientific">Henosepilachna vigintioctopunctata</name>
    <dbReference type="NCBI Taxonomy" id="420089"/>
    <lineage>
        <taxon>Eukaryota</taxon>
        <taxon>Metazoa</taxon>
        <taxon>Ecdysozoa</taxon>
        <taxon>Arthropoda</taxon>
        <taxon>Hexapoda</taxon>
        <taxon>Insecta</taxon>
        <taxon>Pterygota</taxon>
        <taxon>Neoptera</taxon>
        <taxon>Endopterygota</taxon>
        <taxon>Coleoptera</taxon>
        <taxon>Polyphaga</taxon>
        <taxon>Cucujiformia</taxon>
        <taxon>Coccinelloidea</taxon>
        <taxon>Coccinellidae</taxon>
        <taxon>Epilachninae</taxon>
        <taxon>Epilachnini</taxon>
        <taxon>Henosepilachna</taxon>
    </lineage>
</organism>
<comment type="caution">
    <text evidence="5">The sequence shown here is derived from an EMBL/GenBank/DDBJ whole genome shotgun (WGS) entry which is preliminary data.</text>
</comment>
<dbReference type="PANTHER" id="PTHR23138">
    <property type="entry name" value="RAN BINDING PROTEIN"/>
    <property type="match status" value="1"/>
</dbReference>
<dbReference type="InterPro" id="IPR011993">
    <property type="entry name" value="PH-like_dom_sf"/>
</dbReference>
<dbReference type="PROSITE" id="PS50196">
    <property type="entry name" value="RANBD1"/>
    <property type="match status" value="1"/>
</dbReference>
<dbReference type="SUPFAM" id="SSF50729">
    <property type="entry name" value="PH domain-like"/>
    <property type="match status" value="1"/>
</dbReference>
<gene>
    <name evidence="5" type="ORF">WA026_017283</name>
</gene>
<evidence type="ECO:0000256" key="1">
    <source>
        <dbReference type="ARBA" id="ARBA00004123"/>
    </source>
</evidence>
<dbReference type="CDD" id="cd13180">
    <property type="entry name" value="RanBD_RanBP3"/>
    <property type="match status" value="1"/>
</dbReference>
<dbReference type="Pfam" id="PF00638">
    <property type="entry name" value="Ran_BP1"/>
    <property type="match status" value="1"/>
</dbReference>
<protein>
    <recommendedName>
        <fullName evidence="4">RanBD1 domain-containing protein</fullName>
    </recommendedName>
</protein>
<accession>A0AAW1UFG2</accession>
<sequence length="372" mass="40995">MAESKERTSSNAVHSTVLTYSPIITKVDAPLEDSVLENEKNEEVAETSVLKICSATTGPNALSRNPFNSSVRSSILKPPQLNLTSGGSSGSSKTFALNPPKLNPFVKKIDDIDDKKEESTNGEAVKFVPLLNQNKQDSLVEETNINTSLTSTATTFKTSSVASTSFVFGQNLQERVVSVETKNDEPLPSTSLNTNGTTDMLFSNAIKNDVKSNTNNSNKEIKSLSESAREYEESRAVKRKYEEVEVKTGEEEENNILCISCKLFSFDGVTGSWQERGRGTLRLNDFLADNRTQSRLVFRTSGSLRVILNTKIFAKMKAEKASDRSIRLTAIDAKGEIKVFLVTASNEDSKSLHQALEERIKLEVDASKCEER</sequence>
<evidence type="ECO:0000256" key="3">
    <source>
        <dbReference type="SAM" id="MobiDB-lite"/>
    </source>
</evidence>
<reference evidence="5 6" key="1">
    <citation type="submission" date="2023-03" db="EMBL/GenBank/DDBJ databases">
        <title>Genome insight into feeding habits of ladybird beetles.</title>
        <authorList>
            <person name="Li H.-S."/>
            <person name="Huang Y.-H."/>
            <person name="Pang H."/>
        </authorList>
    </citation>
    <scope>NUCLEOTIDE SEQUENCE [LARGE SCALE GENOMIC DNA]</scope>
    <source>
        <strain evidence="5">SYSU_2023b</strain>
        <tissue evidence="5">Whole body</tissue>
    </source>
</reference>
<dbReference type="AlphaFoldDB" id="A0AAW1UFG2"/>
<feature type="domain" description="RanBD1" evidence="4">
    <location>
        <begin position="230"/>
        <end position="319"/>
    </location>
</feature>
<dbReference type="Gene3D" id="2.30.29.30">
    <property type="entry name" value="Pleckstrin-homology domain (PH domain)/Phosphotyrosine-binding domain (PTB)"/>
    <property type="match status" value="1"/>
</dbReference>
<feature type="region of interest" description="Disordered" evidence="3">
    <location>
        <begin position="79"/>
        <end position="98"/>
    </location>
</feature>
<name>A0AAW1UFG2_9CUCU</name>
<proteinExistence type="predicted"/>